<accession>A0A1Y6BP13</accession>
<dbReference type="Proteomes" id="UP000192907">
    <property type="component" value="Unassembled WGS sequence"/>
</dbReference>
<dbReference type="SUPFAM" id="SSF52091">
    <property type="entry name" value="SpoIIaa-like"/>
    <property type="match status" value="1"/>
</dbReference>
<sequence length="154" mass="17708">MLEISVSDKGKETIVFLKGPIDENAGQVLADLHSRVLKTVVFNFKEVAYINSLGIRSWVNFLRHIQEGREIFFEECTSDVVMQMNMMAMFRGDAVVRSFYGDYTCDNCGHEQAIRFEVTEDSDLQKDLVEQPCEKCSTILSLDEDDENYLIFLE</sequence>
<evidence type="ECO:0000313" key="2">
    <source>
        <dbReference type="Proteomes" id="UP000192907"/>
    </source>
</evidence>
<keyword evidence="2" id="KW-1185">Reference proteome</keyword>
<evidence type="ECO:0008006" key="3">
    <source>
        <dbReference type="Google" id="ProtNLM"/>
    </source>
</evidence>
<evidence type="ECO:0000313" key="1">
    <source>
        <dbReference type="EMBL" id="SMF20109.1"/>
    </source>
</evidence>
<dbReference type="STRING" id="1513793.SAMN06296036_1078"/>
<reference evidence="2" key="1">
    <citation type="submission" date="2017-04" db="EMBL/GenBank/DDBJ databases">
        <authorList>
            <person name="Varghese N."/>
            <person name="Submissions S."/>
        </authorList>
    </citation>
    <scope>NUCLEOTIDE SEQUENCE [LARGE SCALE GENOMIC DNA]</scope>
    <source>
        <strain evidence="2">RKEM611</strain>
    </source>
</reference>
<dbReference type="RefSeq" id="WP_132318645.1">
    <property type="nucleotide sequence ID" value="NZ_FWZT01000007.1"/>
</dbReference>
<gene>
    <name evidence="1" type="ORF">SAMN06296036_1078</name>
</gene>
<name>A0A1Y6BP13_9BACT</name>
<dbReference type="AlphaFoldDB" id="A0A1Y6BP13"/>
<protein>
    <recommendedName>
        <fullName evidence="3">STAS domain-containing protein</fullName>
    </recommendedName>
</protein>
<organism evidence="1 2">
    <name type="scientific">Pseudobacteriovorax antillogorgiicola</name>
    <dbReference type="NCBI Taxonomy" id="1513793"/>
    <lineage>
        <taxon>Bacteria</taxon>
        <taxon>Pseudomonadati</taxon>
        <taxon>Bdellovibrionota</taxon>
        <taxon>Oligoflexia</taxon>
        <taxon>Oligoflexales</taxon>
        <taxon>Pseudobacteriovoracaceae</taxon>
        <taxon>Pseudobacteriovorax</taxon>
    </lineage>
</organism>
<dbReference type="EMBL" id="FWZT01000007">
    <property type="protein sequence ID" value="SMF20109.1"/>
    <property type="molecule type" value="Genomic_DNA"/>
</dbReference>
<dbReference type="OrthoDB" id="5292990at2"/>
<dbReference type="Gene3D" id="3.30.750.24">
    <property type="entry name" value="STAS domain"/>
    <property type="match status" value="1"/>
</dbReference>
<proteinExistence type="predicted"/>
<dbReference type="InterPro" id="IPR036513">
    <property type="entry name" value="STAS_dom_sf"/>
</dbReference>